<dbReference type="Gene3D" id="1.10.3720.10">
    <property type="entry name" value="MetI-like"/>
    <property type="match status" value="1"/>
</dbReference>
<feature type="transmembrane region" description="Helical" evidence="7">
    <location>
        <begin position="104"/>
        <end position="127"/>
    </location>
</feature>
<dbReference type="PANTHER" id="PTHR43163">
    <property type="entry name" value="DIPEPTIDE TRANSPORT SYSTEM PERMEASE PROTEIN DPPB-RELATED"/>
    <property type="match status" value="1"/>
</dbReference>
<dbReference type="PROSITE" id="PS50928">
    <property type="entry name" value="ABC_TM1"/>
    <property type="match status" value="1"/>
</dbReference>
<proteinExistence type="inferred from homology"/>
<evidence type="ECO:0000313" key="10">
    <source>
        <dbReference type="Proteomes" id="UP001484199"/>
    </source>
</evidence>
<dbReference type="CDD" id="cd06261">
    <property type="entry name" value="TM_PBP2"/>
    <property type="match status" value="1"/>
</dbReference>
<comment type="subcellular location">
    <subcellularLocation>
        <location evidence="1 7">Cell membrane</location>
        <topology evidence="1 7">Multi-pass membrane protein</topology>
    </subcellularLocation>
</comment>
<evidence type="ECO:0000256" key="6">
    <source>
        <dbReference type="ARBA" id="ARBA00023136"/>
    </source>
</evidence>
<evidence type="ECO:0000256" key="3">
    <source>
        <dbReference type="ARBA" id="ARBA00022475"/>
    </source>
</evidence>
<organism evidence="9 10">
    <name type="scientific">Ash yellows phytoplasma</name>
    <dbReference type="NCBI Taxonomy" id="35780"/>
    <lineage>
        <taxon>Bacteria</taxon>
        <taxon>Bacillati</taxon>
        <taxon>Mycoplasmatota</taxon>
        <taxon>Mollicutes</taxon>
        <taxon>Acholeplasmatales</taxon>
        <taxon>Acholeplasmataceae</taxon>
        <taxon>Candidatus Phytoplasma</taxon>
        <taxon>16SrVII (Ash yellows group)</taxon>
    </lineage>
</organism>
<dbReference type="Pfam" id="PF00528">
    <property type="entry name" value="BPD_transp_1"/>
    <property type="match status" value="1"/>
</dbReference>
<feature type="domain" description="ABC transmembrane type-1" evidence="8">
    <location>
        <begin position="98"/>
        <end position="299"/>
    </location>
</feature>
<dbReference type="Proteomes" id="UP001484199">
    <property type="component" value="Chromosome"/>
</dbReference>
<comment type="similarity">
    <text evidence="7">Belongs to the binding-protein-dependent transport system permease family.</text>
</comment>
<keyword evidence="6 7" id="KW-0472">Membrane</keyword>
<evidence type="ECO:0000259" key="8">
    <source>
        <dbReference type="PROSITE" id="PS50928"/>
    </source>
</evidence>
<evidence type="ECO:0000256" key="1">
    <source>
        <dbReference type="ARBA" id="ARBA00004651"/>
    </source>
</evidence>
<feature type="transmembrane region" description="Helical" evidence="7">
    <location>
        <begin position="12"/>
        <end position="30"/>
    </location>
</feature>
<keyword evidence="10" id="KW-1185">Reference proteome</keyword>
<dbReference type="InterPro" id="IPR000515">
    <property type="entry name" value="MetI-like"/>
</dbReference>
<dbReference type="PANTHER" id="PTHR43163:SF6">
    <property type="entry name" value="DIPEPTIDE TRANSPORT SYSTEM PERMEASE PROTEIN DPPB-RELATED"/>
    <property type="match status" value="1"/>
</dbReference>
<name>A0ABZ2U8L0_ASHYP</name>
<feature type="transmembrane region" description="Helical" evidence="7">
    <location>
        <begin position="275"/>
        <end position="302"/>
    </location>
</feature>
<protein>
    <submittedName>
        <fullName evidence="9">Oligopeptide ABC transporter, permease protein 1 (OppB)</fullName>
    </submittedName>
</protein>
<keyword evidence="4 7" id="KW-0812">Transmembrane</keyword>
<feature type="transmembrane region" description="Helical" evidence="7">
    <location>
        <begin position="176"/>
        <end position="195"/>
    </location>
</feature>
<dbReference type="RefSeq" id="WP_341266561.1">
    <property type="nucleotide sequence ID" value="NZ_CP146843.1"/>
</dbReference>
<gene>
    <name evidence="9" type="primary">oppB</name>
    <name evidence="9" type="ORF">AshY1_05650</name>
</gene>
<keyword evidence="3" id="KW-1003">Cell membrane</keyword>
<evidence type="ECO:0000256" key="7">
    <source>
        <dbReference type="RuleBase" id="RU363032"/>
    </source>
</evidence>
<evidence type="ECO:0000256" key="4">
    <source>
        <dbReference type="ARBA" id="ARBA00022692"/>
    </source>
</evidence>
<evidence type="ECO:0000313" key="9">
    <source>
        <dbReference type="EMBL" id="WYY26661.1"/>
    </source>
</evidence>
<dbReference type="InterPro" id="IPR045621">
    <property type="entry name" value="BPD_transp_1_N"/>
</dbReference>
<keyword evidence="5 7" id="KW-1133">Transmembrane helix</keyword>
<dbReference type="EMBL" id="CP146843">
    <property type="protein sequence ID" value="WYY26661.1"/>
    <property type="molecule type" value="Genomic_DNA"/>
</dbReference>
<keyword evidence="2 7" id="KW-0813">Transport</keyword>
<reference evidence="9" key="1">
    <citation type="submission" date="2024-03" db="EMBL/GenBank/DDBJ databases">
        <title>The Complete Genome of 'Candidatus Phytoplasma fraxini' AshY1 from the Ash Yellows Group.</title>
        <authorList>
            <person name="Boehm J.W."/>
            <person name="Huettel B."/>
            <person name="Schneider B."/>
            <person name="Kube M."/>
        </authorList>
    </citation>
    <scope>NUCLEOTIDE SEQUENCE [LARGE SCALE GENOMIC DNA]</scope>
    <source>
        <strain evidence="9">AshY1</strain>
    </source>
</reference>
<accession>A0ABZ2U8L0</accession>
<dbReference type="InterPro" id="IPR035906">
    <property type="entry name" value="MetI-like_sf"/>
</dbReference>
<evidence type="ECO:0000256" key="2">
    <source>
        <dbReference type="ARBA" id="ARBA00022448"/>
    </source>
</evidence>
<feature type="transmembrane region" description="Helical" evidence="7">
    <location>
        <begin position="134"/>
        <end position="156"/>
    </location>
</feature>
<dbReference type="SUPFAM" id="SSF161098">
    <property type="entry name" value="MetI-like"/>
    <property type="match status" value="1"/>
</dbReference>
<evidence type="ECO:0000256" key="5">
    <source>
        <dbReference type="ARBA" id="ARBA00022989"/>
    </source>
</evidence>
<feature type="transmembrane region" description="Helical" evidence="7">
    <location>
        <begin position="230"/>
        <end position="255"/>
    </location>
</feature>
<sequence length="310" mass="35044">MKKYILKKISYTTILFIIVIFISFFTMKLIPSDPISAMFEQKGPTPEERKVLEKELGLDKPIVVQFTNYLQNIFLKFDFGKSYNGNKESVLKLFKKAFTNTFKLTALSCFFGSLLGITLGVLSAFYIGTKKSFFLDFLAIIIVSMPTFVIGFLLQINLGYYSNLLPVSGFETTKEMVLPILTLSLTISGSIFKITQTTMLECLKQPYITVAHAKGLSKTTIIFKHALKNALIPILSHIGIIFSFLIGGAIITEHIFNIKGIGSLMITSFEERDFPIIQCCIILLALFISIWNLFLELIYFWLDPKINIKG</sequence>
<dbReference type="Pfam" id="PF19300">
    <property type="entry name" value="BPD_transp_1_N"/>
    <property type="match status" value="1"/>
</dbReference>